<keyword evidence="3" id="KW-0808">Transferase</keyword>
<keyword evidence="2" id="KW-0328">Glycosyltransferase</keyword>
<evidence type="ECO:0000259" key="7">
    <source>
        <dbReference type="Pfam" id="PF03633"/>
    </source>
</evidence>
<keyword evidence="9" id="KW-0378">Hydrolase</keyword>
<feature type="domain" description="Glycoside hydrolase family 65 C-terminal" evidence="7">
    <location>
        <begin position="695"/>
        <end position="721"/>
    </location>
</feature>
<dbReference type="EMBL" id="DPBP01000009">
    <property type="protein sequence ID" value="HCE16705.1"/>
    <property type="molecule type" value="Genomic_DNA"/>
</dbReference>
<accession>A0A3D1JER0</accession>
<evidence type="ECO:0000259" key="6">
    <source>
        <dbReference type="Pfam" id="PF03632"/>
    </source>
</evidence>
<dbReference type="InterPro" id="IPR008928">
    <property type="entry name" value="6-hairpin_glycosidase_sf"/>
</dbReference>
<name>A0A3D1JER0_9CHLR</name>
<evidence type="ECO:0000256" key="1">
    <source>
        <dbReference type="ARBA" id="ARBA00006768"/>
    </source>
</evidence>
<dbReference type="Pfam" id="PF03632">
    <property type="entry name" value="Glyco_hydro_65m"/>
    <property type="match status" value="1"/>
</dbReference>
<dbReference type="InterPro" id="IPR005195">
    <property type="entry name" value="Glyco_hydro_65_M"/>
</dbReference>
<dbReference type="Pfam" id="PF03633">
    <property type="entry name" value="Glyco_hydro_65C"/>
    <property type="match status" value="1"/>
</dbReference>
<evidence type="ECO:0000259" key="8">
    <source>
        <dbReference type="Pfam" id="PF03636"/>
    </source>
</evidence>
<dbReference type="InterPro" id="IPR017045">
    <property type="entry name" value="Malt_Pase/Glycosyl_Hdrlase"/>
</dbReference>
<feature type="domain" description="Glycoside hydrolase family 65 N-terminal" evidence="8">
    <location>
        <begin position="12"/>
        <end position="245"/>
    </location>
</feature>
<gene>
    <name evidence="9" type="ORF">DEQ80_02480</name>
</gene>
<comment type="similarity">
    <text evidence="1">Belongs to the glycosyl hydrolase 65 family.</text>
</comment>
<dbReference type="GO" id="GO:0016757">
    <property type="term" value="F:glycosyltransferase activity"/>
    <property type="evidence" value="ECO:0007669"/>
    <property type="project" value="UniProtKB-KW"/>
</dbReference>
<evidence type="ECO:0000313" key="9">
    <source>
        <dbReference type="EMBL" id="HCE16705.1"/>
    </source>
</evidence>
<dbReference type="SUPFAM" id="SSF74650">
    <property type="entry name" value="Galactose mutarotase-like"/>
    <property type="match status" value="1"/>
</dbReference>
<dbReference type="Gene3D" id="1.50.10.10">
    <property type="match status" value="1"/>
</dbReference>
<evidence type="ECO:0000256" key="3">
    <source>
        <dbReference type="ARBA" id="ARBA00022679"/>
    </source>
</evidence>
<dbReference type="InterPro" id="IPR012341">
    <property type="entry name" value="6hp_glycosidase-like_sf"/>
</dbReference>
<organism evidence="9 10">
    <name type="scientific">Anaerolinea thermolimosa</name>
    <dbReference type="NCBI Taxonomy" id="229919"/>
    <lineage>
        <taxon>Bacteria</taxon>
        <taxon>Bacillati</taxon>
        <taxon>Chloroflexota</taxon>
        <taxon>Anaerolineae</taxon>
        <taxon>Anaerolineales</taxon>
        <taxon>Anaerolineaceae</taxon>
        <taxon>Anaerolinea</taxon>
    </lineage>
</organism>
<dbReference type="InterPro" id="IPR011013">
    <property type="entry name" value="Gal_mutarotase_sf_dom"/>
</dbReference>
<dbReference type="Gene3D" id="2.70.98.40">
    <property type="entry name" value="Glycoside hydrolase, family 65, N-terminal domain"/>
    <property type="match status" value="1"/>
</dbReference>
<comment type="caution">
    <text evidence="9">The sequence shown here is derived from an EMBL/GenBank/DDBJ whole genome shotgun (WGS) entry which is preliminary data.</text>
</comment>
<evidence type="ECO:0000256" key="4">
    <source>
        <dbReference type="PIRSR" id="PIRSR036289-50"/>
    </source>
</evidence>
<dbReference type="GO" id="GO:0030246">
    <property type="term" value="F:carbohydrate binding"/>
    <property type="evidence" value="ECO:0007669"/>
    <property type="project" value="InterPro"/>
</dbReference>
<dbReference type="PIRSF" id="PIRSF036289">
    <property type="entry name" value="Glycosyl_hydrolase_malt_phosph"/>
    <property type="match status" value="1"/>
</dbReference>
<dbReference type="PANTHER" id="PTHR11051">
    <property type="entry name" value="GLYCOSYL HYDROLASE-RELATED"/>
    <property type="match status" value="1"/>
</dbReference>
<dbReference type="Proteomes" id="UP000264141">
    <property type="component" value="Unassembled WGS sequence"/>
</dbReference>
<dbReference type="Gene3D" id="2.60.420.10">
    <property type="entry name" value="Maltose phosphorylase, domain 3"/>
    <property type="match status" value="1"/>
</dbReference>
<evidence type="ECO:0000313" key="10">
    <source>
        <dbReference type="Proteomes" id="UP000264141"/>
    </source>
</evidence>
<protein>
    <submittedName>
        <fullName evidence="9">Glycoside hydrolase family 65 protein</fullName>
    </submittedName>
</protein>
<feature type="binding site" evidence="5">
    <location>
        <begin position="588"/>
        <end position="589"/>
    </location>
    <ligand>
        <name>substrate</name>
    </ligand>
</feature>
<reference evidence="9 10" key="1">
    <citation type="journal article" date="2018" name="Nat. Biotechnol.">
        <title>A standardized bacterial taxonomy based on genome phylogeny substantially revises the tree of life.</title>
        <authorList>
            <person name="Parks D.H."/>
            <person name="Chuvochina M."/>
            <person name="Waite D.W."/>
            <person name="Rinke C."/>
            <person name="Skarshewski A."/>
            <person name="Chaumeil P.A."/>
            <person name="Hugenholtz P."/>
        </authorList>
    </citation>
    <scope>NUCLEOTIDE SEQUENCE [LARGE SCALE GENOMIC DNA]</scope>
    <source>
        <strain evidence="9">UBA8781</strain>
    </source>
</reference>
<dbReference type="PANTHER" id="PTHR11051:SF8">
    <property type="entry name" value="PROTEIN-GLUCOSYLGALACTOSYLHYDROXYLYSINE GLUCOSIDASE"/>
    <property type="match status" value="1"/>
</dbReference>
<feature type="binding site" evidence="5">
    <location>
        <begin position="334"/>
        <end position="335"/>
    </location>
    <ligand>
        <name>substrate</name>
    </ligand>
</feature>
<dbReference type="SUPFAM" id="SSF48208">
    <property type="entry name" value="Six-hairpin glycosidases"/>
    <property type="match status" value="1"/>
</dbReference>
<dbReference type="InterPro" id="IPR037018">
    <property type="entry name" value="GH65_N"/>
</dbReference>
<dbReference type="STRING" id="229919.GCA_001050195_02406"/>
<dbReference type="AlphaFoldDB" id="A0A3D1JER0"/>
<sequence length="740" mass="85216">MQLPDPAWCITQNSWEPAHQRHSETIFTIGNGYLSTRGVFEEGYPRESRATFLHGVFDDVPIVFTELANIPDWLELTILLDGEHYCLNMGEVLFFERSLDLRNGLLTRRVRWRSPQGNITLLEFERFASLADSHTTLLRVKITPENYSGTVEIHAGINGEADNEGYKHWEWLGQAAHNGSLWLHTRTRASQIELAAAARLSLKSQSDIQMESWNVHNHPTLVRRTALRAGESIEIEKVVVYYTSRDTSHPLDAARQHLAELPNPAWDSLWRPHQENWEKEWQTCDVEIEGDPEAQIAVRFSLFQLLIAAPRQDEHVSIGAKTLSGYGYRGHVFWDTEIFMLPFFTYTQPAIARNLLSYRYHNLDGARRKARANGFEGAQYPWESAATGDEVTPTWVPHFADRTKMVRIWTGDIEIHISAMICYALCQYWKATGDDHFILHRGAEIFFEVARFWASRAEWNKEHSRYEFHDVIGPDEYHDHVDNNAFTNAFARWTLQNAIRLYSWLTRNHPDIAATYCEKLHLMPAELQQWQDVAEKIYFPYDPQTGLIEQFDGYFQRRDVDLQALEPRSESIQSIFGIEGANLTQVLKQPDVLMLAYLLPELLDERSLQANYDYYTPRTDHTYGSSLGPSIQAIMACRLGKQEDAYEHFMRAARADLRDVRGNAGDGIHGASAGGVWQAVVFGFGGLHMDQHGWHIVPRLPSHWKRLKFHFTWRGHPYLIDLPNHGPFSSEAQDDSRVSL</sequence>
<feature type="active site" description="Proton donor" evidence="4">
    <location>
        <position position="476"/>
    </location>
</feature>
<feature type="domain" description="Glycoside hydrolase family 65 central catalytic" evidence="6">
    <location>
        <begin position="299"/>
        <end position="678"/>
    </location>
</feature>
<dbReference type="GO" id="GO:0005975">
    <property type="term" value="P:carbohydrate metabolic process"/>
    <property type="evidence" value="ECO:0007669"/>
    <property type="project" value="InterPro"/>
</dbReference>
<dbReference type="GO" id="GO:0004553">
    <property type="term" value="F:hydrolase activity, hydrolyzing O-glycosyl compounds"/>
    <property type="evidence" value="ECO:0007669"/>
    <property type="project" value="TreeGrafter"/>
</dbReference>
<dbReference type="InterPro" id="IPR005194">
    <property type="entry name" value="Glyco_hydro_65_C"/>
</dbReference>
<evidence type="ECO:0000256" key="5">
    <source>
        <dbReference type="PIRSR" id="PIRSR036289-51"/>
    </source>
</evidence>
<dbReference type="InterPro" id="IPR005196">
    <property type="entry name" value="Glyco_hydro_65_N"/>
</dbReference>
<evidence type="ECO:0000256" key="2">
    <source>
        <dbReference type="ARBA" id="ARBA00022676"/>
    </source>
</evidence>
<proteinExistence type="inferred from homology"/>
<dbReference type="Pfam" id="PF03636">
    <property type="entry name" value="Glyco_hydro_65N"/>
    <property type="match status" value="1"/>
</dbReference>